<name>A0AAD4YBW3_OVIAM</name>
<accession>A0AAD4YBW3</accession>
<gene>
    <name evidence="2" type="ORF">MG293_009877</name>
</gene>
<proteinExistence type="predicted"/>
<sequence>MQMLLGWEEHPSVLSEEREHTLPWKLPRNRRRGNRLARHLLRMLFLRIDHFFPPLWGSTWYLRKSDPDDDLYKIRIYGLTHSCGWTETLHNIEDTLSALADFAASSGRWNVCVDEGKVTSEHLTGMDETCAVQDIVCTTVYFSVSKTPVPCLGYQKPGVCPEDDARETISSSKTLQGCALHKADRAAAAVGGLAEGELSLAAVQAETGVRGQPPSVSTSGRVPRS</sequence>
<evidence type="ECO:0000256" key="1">
    <source>
        <dbReference type="SAM" id="MobiDB-lite"/>
    </source>
</evidence>
<comment type="caution">
    <text evidence="2">The sequence shown here is derived from an EMBL/GenBank/DDBJ whole genome shotgun (WGS) entry which is preliminary data.</text>
</comment>
<reference evidence="2" key="1">
    <citation type="submission" date="2022-03" db="EMBL/GenBank/DDBJ databases">
        <title>Genomic analyses of argali, domestic sheep and their hybrids provide insights into chromosomal evolution, heterosis and genetic basis of agronomic traits.</title>
        <authorList>
            <person name="Li M."/>
        </authorList>
    </citation>
    <scope>NUCLEOTIDE SEQUENCE</scope>
    <source>
        <strain evidence="2">CAU-MHL-2022a</strain>
        <tissue evidence="2">Skin</tissue>
    </source>
</reference>
<dbReference type="Proteomes" id="UP001214576">
    <property type="component" value="Unassembled WGS sequence"/>
</dbReference>
<keyword evidence="3" id="KW-1185">Reference proteome</keyword>
<feature type="compositionally biased region" description="Polar residues" evidence="1">
    <location>
        <begin position="214"/>
        <end position="225"/>
    </location>
</feature>
<dbReference type="EMBL" id="JAKZEL010000009">
    <property type="protein sequence ID" value="KAI4540836.1"/>
    <property type="molecule type" value="Genomic_DNA"/>
</dbReference>
<evidence type="ECO:0000313" key="3">
    <source>
        <dbReference type="Proteomes" id="UP001214576"/>
    </source>
</evidence>
<evidence type="ECO:0000313" key="2">
    <source>
        <dbReference type="EMBL" id="KAI4540836.1"/>
    </source>
</evidence>
<organism evidence="2 3">
    <name type="scientific">Ovis ammon polii</name>
    <dbReference type="NCBI Taxonomy" id="230172"/>
    <lineage>
        <taxon>Eukaryota</taxon>
        <taxon>Metazoa</taxon>
        <taxon>Chordata</taxon>
        <taxon>Craniata</taxon>
        <taxon>Vertebrata</taxon>
        <taxon>Euteleostomi</taxon>
        <taxon>Mammalia</taxon>
        <taxon>Eutheria</taxon>
        <taxon>Laurasiatheria</taxon>
        <taxon>Artiodactyla</taxon>
        <taxon>Ruminantia</taxon>
        <taxon>Pecora</taxon>
        <taxon>Bovidae</taxon>
        <taxon>Caprinae</taxon>
        <taxon>Ovis</taxon>
    </lineage>
</organism>
<protein>
    <submittedName>
        <fullName evidence="2">Uncharacterized protein</fullName>
    </submittedName>
</protein>
<dbReference type="AlphaFoldDB" id="A0AAD4YBW3"/>
<feature type="region of interest" description="Disordered" evidence="1">
    <location>
        <begin position="205"/>
        <end position="225"/>
    </location>
</feature>